<dbReference type="AlphaFoldDB" id="A0A7Y6I4E8"/>
<feature type="region of interest" description="Disordered" evidence="1">
    <location>
        <begin position="71"/>
        <end position="114"/>
    </location>
</feature>
<evidence type="ECO:0000256" key="1">
    <source>
        <dbReference type="SAM" id="MobiDB-lite"/>
    </source>
</evidence>
<reference evidence="2 3" key="1">
    <citation type="submission" date="2020-06" db="EMBL/GenBank/DDBJ databases">
        <title>Nonomuraea sp. SMC257, a novel actinomycete isolated from soil.</title>
        <authorList>
            <person name="Chanama M."/>
        </authorList>
    </citation>
    <scope>NUCLEOTIDE SEQUENCE [LARGE SCALE GENOMIC DNA]</scope>
    <source>
        <strain evidence="2 3">SMC257</strain>
    </source>
</reference>
<feature type="compositionally biased region" description="Gly residues" evidence="1">
    <location>
        <begin position="105"/>
        <end position="114"/>
    </location>
</feature>
<gene>
    <name evidence="2" type="ORF">HTZ77_03885</name>
</gene>
<name>A0A7Y6I4E8_9ACTN</name>
<proteinExistence type="predicted"/>
<protein>
    <submittedName>
        <fullName evidence="2">Gas vesicle protein GvpG</fullName>
    </submittedName>
</protein>
<accession>A0A7Y6I4E8</accession>
<dbReference type="EMBL" id="JABWGN010000002">
    <property type="protein sequence ID" value="NUW30565.1"/>
    <property type="molecule type" value="Genomic_DNA"/>
</dbReference>
<comment type="caution">
    <text evidence="2">The sequence shown here is derived from an EMBL/GenBank/DDBJ whole genome shotgun (WGS) entry which is preliminary data.</text>
</comment>
<organism evidence="2 3">
    <name type="scientific">Nonomuraea montanisoli</name>
    <dbReference type="NCBI Taxonomy" id="2741721"/>
    <lineage>
        <taxon>Bacteria</taxon>
        <taxon>Bacillati</taxon>
        <taxon>Actinomycetota</taxon>
        <taxon>Actinomycetes</taxon>
        <taxon>Streptosporangiales</taxon>
        <taxon>Streptosporangiaceae</taxon>
        <taxon>Nonomuraea</taxon>
    </lineage>
</organism>
<dbReference type="Proteomes" id="UP000586042">
    <property type="component" value="Unassembled WGS sequence"/>
</dbReference>
<evidence type="ECO:0000313" key="3">
    <source>
        <dbReference type="Proteomes" id="UP000586042"/>
    </source>
</evidence>
<dbReference type="Pfam" id="PF05120">
    <property type="entry name" value="GvpG"/>
    <property type="match status" value="1"/>
</dbReference>
<dbReference type="InterPro" id="IPR007804">
    <property type="entry name" value="GvpG"/>
</dbReference>
<keyword evidence="3" id="KW-1185">Reference proteome</keyword>
<sequence length="114" mass="12246">MGLFGLLFGWPLAPIKGVIRLGELIQEQVEREMSDPAAVRRELEEIERAAAEGLISEEEQEERMREVLERMIGPPTGTGPAEAGYDPGEAGYGPAEDAPGERGSGDGGPGEVRR</sequence>
<dbReference type="RefSeq" id="WP_175588046.1">
    <property type="nucleotide sequence ID" value="NZ_JABWGN010000002.1"/>
</dbReference>
<evidence type="ECO:0000313" key="2">
    <source>
        <dbReference type="EMBL" id="NUW30565.1"/>
    </source>
</evidence>